<feature type="coiled-coil region" evidence="1">
    <location>
        <begin position="442"/>
        <end position="469"/>
    </location>
</feature>
<keyword evidence="6" id="KW-1185">Reference proteome</keyword>
<dbReference type="AlphaFoldDB" id="A0A9N9B161"/>
<feature type="domain" description="G" evidence="3">
    <location>
        <begin position="22"/>
        <end position="154"/>
    </location>
</feature>
<evidence type="ECO:0000313" key="5">
    <source>
        <dbReference type="EMBL" id="CAG8547927.1"/>
    </source>
</evidence>
<evidence type="ECO:0000259" key="3">
    <source>
        <dbReference type="Pfam" id="PF01926"/>
    </source>
</evidence>
<name>A0A9N9B161_9GLOM</name>
<dbReference type="Pfam" id="PF26633">
    <property type="entry name" value="DUF8206"/>
    <property type="match status" value="1"/>
</dbReference>
<reference evidence="5" key="1">
    <citation type="submission" date="2021-06" db="EMBL/GenBank/DDBJ databases">
        <authorList>
            <person name="Kallberg Y."/>
            <person name="Tangrot J."/>
            <person name="Rosling A."/>
        </authorList>
    </citation>
    <scope>NUCLEOTIDE SEQUENCE</scope>
    <source>
        <strain evidence="5">AZ414A</strain>
    </source>
</reference>
<dbReference type="EMBL" id="CAJVPK010000772">
    <property type="protein sequence ID" value="CAG8547927.1"/>
    <property type="molecule type" value="Genomic_DNA"/>
</dbReference>
<keyword evidence="1" id="KW-0175">Coiled coil</keyword>
<dbReference type="OrthoDB" id="8954335at2759"/>
<dbReference type="SUPFAM" id="SSF52540">
    <property type="entry name" value="P-loop containing nucleoside triphosphate hydrolases"/>
    <property type="match status" value="1"/>
</dbReference>
<feature type="region of interest" description="Disordered" evidence="2">
    <location>
        <begin position="578"/>
        <end position="607"/>
    </location>
</feature>
<dbReference type="Gene3D" id="3.40.50.300">
    <property type="entry name" value="P-loop containing nucleotide triphosphate hydrolases"/>
    <property type="match status" value="1"/>
</dbReference>
<feature type="domain" description="DUF8206" evidence="4">
    <location>
        <begin position="346"/>
        <end position="418"/>
    </location>
</feature>
<feature type="compositionally biased region" description="Basic residues" evidence="2">
    <location>
        <begin position="584"/>
        <end position="599"/>
    </location>
</feature>
<dbReference type="PANTHER" id="PTHR32046:SF11">
    <property type="entry name" value="IMMUNE-ASSOCIATED NUCLEOTIDE-BINDING PROTEIN 10-LIKE"/>
    <property type="match status" value="1"/>
</dbReference>
<proteinExistence type="predicted"/>
<dbReference type="PANTHER" id="PTHR32046">
    <property type="entry name" value="G DOMAIN-CONTAINING PROTEIN"/>
    <property type="match status" value="1"/>
</dbReference>
<dbReference type="InterPro" id="IPR006073">
    <property type="entry name" value="GTP-bd"/>
</dbReference>
<evidence type="ECO:0000256" key="2">
    <source>
        <dbReference type="SAM" id="MobiDB-lite"/>
    </source>
</evidence>
<dbReference type="PROSITE" id="PS00675">
    <property type="entry name" value="SIGMA54_INTERACT_1"/>
    <property type="match status" value="1"/>
</dbReference>
<dbReference type="Pfam" id="PF01926">
    <property type="entry name" value="MMR_HSR1"/>
    <property type="match status" value="1"/>
</dbReference>
<dbReference type="InterPro" id="IPR025662">
    <property type="entry name" value="Sigma_54_int_dom_ATP-bd_1"/>
</dbReference>
<dbReference type="Proteomes" id="UP000789706">
    <property type="component" value="Unassembled WGS sequence"/>
</dbReference>
<evidence type="ECO:0000313" key="6">
    <source>
        <dbReference type="Proteomes" id="UP000789706"/>
    </source>
</evidence>
<organism evidence="5 6">
    <name type="scientific">Diversispora eburnea</name>
    <dbReference type="NCBI Taxonomy" id="1213867"/>
    <lineage>
        <taxon>Eukaryota</taxon>
        <taxon>Fungi</taxon>
        <taxon>Fungi incertae sedis</taxon>
        <taxon>Mucoromycota</taxon>
        <taxon>Glomeromycotina</taxon>
        <taxon>Glomeromycetes</taxon>
        <taxon>Diversisporales</taxon>
        <taxon>Diversisporaceae</taxon>
        <taxon>Diversispora</taxon>
    </lineage>
</organism>
<protein>
    <submittedName>
        <fullName evidence="5">725_t:CDS:1</fullName>
    </submittedName>
</protein>
<dbReference type="InterPro" id="IPR058519">
    <property type="entry name" value="DUF8206"/>
</dbReference>
<dbReference type="GO" id="GO:0005525">
    <property type="term" value="F:GTP binding"/>
    <property type="evidence" value="ECO:0007669"/>
    <property type="project" value="InterPro"/>
</dbReference>
<evidence type="ECO:0000256" key="1">
    <source>
        <dbReference type="SAM" id="Coils"/>
    </source>
</evidence>
<evidence type="ECO:0000259" key="4">
    <source>
        <dbReference type="Pfam" id="PF26633"/>
    </source>
</evidence>
<dbReference type="InterPro" id="IPR027417">
    <property type="entry name" value="P-loop_NTPase"/>
</dbReference>
<sequence length="607" mass="69613">MAQLSSETQLTLIATSQKELNVLLLGETGVGKSTFINAFINYLKFDTLNDALSGDMEVLISSKFTTMDKDYEMRTVKIGNNDANEHLENVGSSATQGCQSYKFSLGGDMFVTLIDTPGIGDTRGIEQDMKNFENILKYISCYEDLHGICILLKPNDSRLTIIFRFCIQELLSHLHKNAKDNIVFCFTNSRGTLYRPGDTLPALKEQLRALKQRSGVEIKTNRNTLYCFDSESFRFLAAAKDGIEFDEMDEKSFAESWKRSVDESVRLLEYLSLRKPHKVEDTLTLNEARNRVLHLAKPLALAETLIQTNISLVSDRQKEINSYDESIQDLHKKLYIPQKTVDKVDLGHPRTVCTNCRTQTVNGTVVYNAHCHPHCYLNGVVREVINNSALQQCSAISSDGNCNHCGCSWRTHMHWYYDVKYVYKNVVDQSVQDMIKNKKSFKETKQTALKALQQRRAQLENEQKKITEINVSFAKFLRQSAIATFNDAYADYLDHFIREENIKKNSDRANYDNRIIERLENTKKEYLKKIEVIKKAIESNDPSETPITPSDIAKLEKELYNLKINGETLKTMKDTSFRGQVNTSKHHQKKVKLPPRKPRSGFSRFFY</sequence>
<comment type="caution">
    <text evidence="5">The sequence shown here is derived from an EMBL/GenBank/DDBJ whole genome shotgun (WGS) entry which is preliminary data.</text>
</comment>
<gene>
    <name evidence="5" type="ORF">DEBURN_LOCUS6952</name>
</gene>
<accession>A0A9N9B161</accession>